<evidence type="ECO:0000313" key="2">
    <source>
        <dbReference type="EMBL" id="CAI6257424.1"/>
    </source>
</evidence>
<reference evidence="2" key="1">
    <citation type="submission" date="2023-01" db="EMBL/GenBank/DDBJ databases">
        <authorList>
            <person name="Van Ghelder C."/>
            <person name="Rancurel C."/>
        </authorList>
    </citation>
    <scope>NUCLEOTIDE SEQUENCE</scope>
    <source>
        <strain evidence="2">CNCM I-4278</strain>
    </source>
</reference>
<gene>
    <name evidence="2" type="ORF">PDIGIT_LOCUS1211</name>
</gene>
<feature type="transmembrane region" description="Helical" evidence="1">
    <location>
        <begin position="184"/>
        <end position="203"/>
    </location>
</feature>
<comment type="caution">
    <text evidence="2">The sequence shown here is derived from an EMBL/GenBank/DDBJ whole genome shotgun (WGS) entry which is preliminary data.</text>
</comment>
<keyword evidence="1" id="KW-0472">Membrane</keyword>
<evidence type="ECO:0000313" key="3">
    <source>
        <dbReference type="Proteomes" id="UP001152607"/>
    </source>
</evidence>
<dbReference type="Proteomes" id="UP001152607">
    <property type="component" value="Unassembled WGS sequence"/>
</dbReference>
<accession>A0A9W4U4V8</accession>
<feature type="transmembrane region" description="Helical" evidence="1">
    <location>
        <begin position="113"/>
        <end position="135"/>
    </location>
</feature>
<feature type="transmembrane region" description="Helical" evidence="1">
    <location>
        <begin position="38"/>
        <end position="61"/>
    </location>
</feature>
<name>A0A9W4U4V8_9PLEO</name>
<keyword evidence="1" id="KW-0812">Transmembrane</keyword>
<feature type="transmembrane region" description="Helical" evidence="1">
    <location>
        <begin position="333"/>
        <end position="355"/>
    </location>
</feature>
<feature type="transmembrane region" description="Helical" evidence="1">
    <location>
        <begin position="433"/>
        <end position="455"/>
    </location>
</feature>
<feature type="transmembrane region" description="Helical" evidence="1">
    <location>
        <begin position="487"/>
        <end position="507"/>
    </location>
</feature>
<protein>
    <submittedName>
        <fullName evidence="2">Uncharacterized protein</fullName>
    </submittedName>
</protein>
<dbReference type="AlphaFoldDB" id="A0A9W4U4V8"/>
<evidence type="ECO:0000256" key="1">
    <source>
        <dbReference type="SAM" id="Phobius"/>
    </source>
</evidence>
<proteinExistence type="predicted"/>
<feature type="transmembrane region" description="Helical" evidence="1">
    <location>
        <begin position="461"/>
        <end position="480"/>
    </location>
</feature>
<keyword evidence="1" id="KW-1133">Transmembrane helix</keyword>
<sequence length="509" mass="57771">MAYNASGLFRHLENTMMKSFKAGFHNVKRTLCRFWKQWGLRISATFWIASLLGTWIFLIVYSVSPWDGESACVLDGVFTLYPNSNSYWSTAGFFQITLSFSKLTFAQAKVVDVAWDLIVGRGGQTVMAIISWRTFVSYMARSMRITPVNYSSYRAIFLEHSPNIYSISRMLRDFATRRGLRSRVAMVFMISSMIFILSFPTLASSMTGYTTSVTTAIKDYRNNTVPFDQFGLLFSKSSSASEHGLDASYLRCQRNHYTEEQGSSPQNQTSQWMTLDLVPPVLDYKIFDNSGQSFSGQKLIWEYSGDLYVQTYIQRQGIGTCQRNQDYRWGCSFIQLFVVLSLLLIWSIGTLIMFVRSKKGGTLPIDGEYRSVISFATAMSQELNLDFASTTEDDIKTAVRRIGGGGIYYPSPAVSKFRSVGRVLKDWLHGREWWLLAFILSSTLVCFFPFSNIPYGRLRAYLWYSSIGPLLGTFIALLSGATTKRRLVFFSIPTLLSFTASIPIFTVTQ</sequence>
<organism evidence="2 3">
    <name type="scientific">Periconia digitata</name>
    <dbReference type="NCBI Taxonomy" id="1303443"/>
    <lineage>
        <taxon>Eukaryota</taxon>
        <taxon>Fungi</taxon>
        <taxon>Dikarya</taxon>
        <taxon>Ascomycota</taxon>
        <taxon>Pezizomycotina</taxon>
        <taxon>Dothideomycetes</taxon>
        <taxon>Pleosporomycetidae</taxon>
        <taxon>Pleosporales</taxon>
        <taxon>Massarineae</taxon>
        <taxon>Periconiaceae</taxon>
        <taxon>Periconia</taxon>
    </lineage>
</organism>
<keyword evidence="3" id="KW-1185">Reference proteome</keyword>
<dbReference type="EMBL" id="CAOQHR010000001">
    <property type="protein sequence ID" value="CAI6257424.1"/>
    <property type="molecule type" value="Genomic_DNA"/>
</dbReference>
<dbReference type="OrthoDB" id="3903561at2759"/>